<dbReference type="EMBL" id="LDJK01000074">
    <property type="protein sequence ID" value="KRG72300.1"/>
    <property type="molecule type" value="Genomic_DNA"/>
</dbReference>
<dbReference type="InterPro" id="IPR036412">
    <property type="entry name" value="HAD-like_sf"/>
</dbReference>
<dbReference type="SFLD" id="SFLDS00003">
    <property type="entry name" value="Haloacid_Dehalogenase"/>
    <property type="match status" value="1"/>
</dbReference>
<protein>
    <submittedName>
        <fullName evidence="1">HAD family hydrolase</fullName>
    </submittedName>
</protein>
<dbReference type="AlphaFoldDB" id="A0A0R0CQM3"/>
<dbReference type="NCBIfam" id="TIGR01549">
    <property type="entry name" value="HAD-SF-IA-v1"/>
    <property type="match status" value="1"/>
</dbReference>
<gene>
    <name evidence="1" type="ORF">ABB28_14735</name>
</gene>
<dbReference type="SFLD" id="SFLDG01129">
    <property type="entry name" value="C1.5:_HAD__Beta-PGM__Phosphata"/>
    <property type="match status" value="1"/>
</dbReference>
<accession>A0A0R0CQM3</accession>
<sequence length="209" mass="22421">MEVRPHAVRATQPGLDEVRHWVFDMDGTLTVATHDFAAIKRALDIAADEDIIAHLAALPDPQARAKRAWLFEHERALAEAAVAAEGAVDLLRALAGQGSRLGILTRNDHALAQLTLDAIGLGDLFQAADIIGRDEVAPKPAPDGLHYFLGRWGITAAQAVMVGDHRMDLAAGRAAGTPTVLVNTPGDPWPGMADWRFADCRALHAALQR</sequence>
<dbReference type="PATRIC" id="fig|517011.3.peg.3005"/>
<comment type="caution">
    <text evidence="1">The sequence shown here is derived from an EMBL/GenBank/DDBJ whole genome shotgun (WGS) entry which is preliminary data.</text>
</comment>
<proteinExistence type="predicted"/>
<dbReference type="NCBIfam" id="TIGR01509">
    <property type="entry name" value="HAD-SF-IA-v3"/>
    <property type="match status" value="1"/>
</dbReference>
<dbReference type="PANTHER" id="PTHR43885:SF1">
    <property type="entry name" value="SUPERFAMILY HYDROLASE, PUTATIVE (AFU_ORTHOLOGUE AFUA_4G13290)-RELATED"/>
    <property type="match status" value="1"/>
</dbReference>
<name>A0A0R0CQM3_9GAMM</name>
<dbReference type="Pfam" id="PF00702">
    <property type="entry name" value="Hydrolase"/>
    <property type="match status" value="1"/>
</dbReference>
<dbReference type="Proteomes" id="UP000051386">
    <property type="component" value="Unassembled WGS sequence"/>
</dbReference>
<dbReference type="InterPro" id="IPR006439">
    <property type="entry name" value="HAD-SF_hydro_IA"/>
</dbReference>
<dbReference type="SUPFAM" id="SSF56784">
    <property type="entry name" value="HAD-like"/>
    <property type="match status" value="1"/>
</dbReference>
<dbReference type="Gene3D" id="1.10.260.80">
    <property type="match status" value="1"/>
</dbReference>
<dbReference type="GO" id="GO:0016787">
    <property type="term" value="F:hydrolase activity"/>
    <property type="evidence" value="ECO:0007669"/>
    <property type="project" value="UniProtKB-KW"/>
</dbReference>
<organism evidence="1 2">
    <name type="scientific">Stenotrophomonas chelatiphaga</name>
    <dbReference type="NCBI Taxonomy" id="517011"/>
    <lineage>
        <taxon>Bacteria</taxon>
        <taxon>Pseudomonadati</taxon>
        <taxon>Pseudomonadota</taxon>
        <taxon>Gammaproteobacteria</taxon>
        <taxon>Lysobacterales</taxon>
        <taxon>Lysobacteraceae</taxon>
        <taxon>Stenotrophomonas</taxon>
    </lineage>
</organism>
<dbReference type="PANTHER" id="PTHR43885">
    <property type="entry name" value="HALOACID DEHALOGENASE-LIKE HYDROLASE"/>
    <property type="match status" value="1"/>
</dbReference>
<evidence type="ECO:0000313" key="1">
    <source>
        <dbReference type="EMBL" id="KRG72300.1"/>
    </source>
</evidence>
<dbReference type="InterPro" id="IPR023214">
    <property type="entry name" value="HAD_sf"/>
</dbReference>
<keyword evidence="2" id="KW-1185">Reference proteome</keyword>
<reference evidence="1 2" key="1">
    <citation type="submission" date="2015-05" db="EMBL/GenBank/DDBJ databases">
        <title>Genome sequencing and analysis of members of genus Stenotrophomonas.</title>
        <authorList>
            <person name="Patil P.P."/>
            <person name="Midha S."/>
            <person name="Patil P.B."/>
        </authorList>
    </citation>
    <scope>NUCLEOTIDE SEQUENCE [LARGE SCALE GENOMIC DNA]</scope>
    <source>
        <strain evidence="1 2">DSM 21508</strain>
    </source>
</reference>
<dbReference type="Gene3D" id="3.40.50.1000">
    <property type="entry name" value="HAD superfamily/HAD-like"/>
    <property type="match status" value="1"/>
</dbReference>
<evidence type="ECO:0000313" key="2">
    <source>
        <dbReference type="Proteomes" id="UP000051386"/>
    </source>
</evidence>
<keyword evidence="1" id="KW-0378">Hydrolase</keyword>